<reference evidence="2" key="1">
    <citation type="submission" date="2019-06" db="EMBL/GenBank/DDBJ databases">
        <authorList>
            <person name="Zheng W."/>
        </authorList>
    </citation>
    <scope>NUCLEOTIDE SEQUENCE</scope>
    <source>
        <strain evidence="2">QDHG01</strain>
    </source>
</reference>
<dbReference type="Proteomes" id="UP000785679">
    <property type="component" value="Unassembled WGS sequence"/>
</dbReference>
<name>A0A8J8NTX6_HALGN</name>
<keyword evidence="3" id="KW-1185">Reference proteome</keyword>
<evidence type="ECO:0000256" key="1">
    <source>
        <dbReference type="SAM" id="Phobius"/>
    </source>
</evidence>
<feature type="transmembrane region" description="Helical" evidence="1">
    <location>
        <begin position="421"/>
        <end position="439"/>
    </location>
</feature>
<evidence type="ECO:0000313" key="2">
    <source>
        <dbReference type="EMBL" id="TNV81443.1"/>
    </source>
</evidence>
<keyword evidence="1" id="KW-0472">Membrane</keyword>
<proteinExistence type="predicted"/>
<organism evidence="2 3">
    <name type="scientific">Halteria grandinella</name>
    <dbReference type="NCBI Taxonomy" id="5974"/>
    <lineage>
        <taxon>Eukaryota</taxon>
        <taxon>Sar</taxon>
        <taxon>Alveolata</taxon>
        <taxon>Ciliophora</taxon>
        <taxon>Intramacronucleata</taxon>
        <taxon>Spirotrichea</taxon>
        <taxon>Stichotrichia</taxon>
        <taxon>Sporadotrichida</taxon>
        <taxon>Halteriidae</taxon>
        <taxon>Halteria</taxon>
    </lineage>
</organism>
<dbReference type="AlphaFoldDB" id="A0A8J8NTX6"/>
<feature type="transmembrane region" description="Helical" evidence="1">
    <location>
        <begin position="280"/>
        <end position="302"/>
    </location>
</feature>
<evidence type="ECO:0000313" key="3">
    <source>
        <dbReference type="Proteomes" id="UP000785679"/>
    </source>
</evidence>
<feature type="transmembrane region" description="Helical" evidence="1">
    <location>
        <begin position="314"/>
        <end position="333"/>
    </location>
</feature>
<accession>A0A8J8NTX6</accession>
<feature type="transmembrane region" description="Helical" evidence="1">
    <location>
        <begin position="155"/>
        <end position="178"/>
    </location>
</feature>
<feature type="transmembrane region" description="Helical" evidence="1">
    <location>
        <begin position="190"/>
        <end position="211"/>
    </location>
</feature>
<comment type="caution">
    <text evidence="2">The sequence shown here is derived from an EMBL/GenBank/DDBJ whole genome shotgun (WGS) entry which is preliminary data.</text>
</comment>
<dbReference type="EMBL" id="RRYP01006137">
    <property type="protein sequence ID" value="TNV81443.1"/>
    <property type="molecule type" value="Genomic_DNA"/>
</dbReference>
<protein>
    <submittedName>
        <fullName evidence="2">Uncharacterized protein</fullName>
    </submittedName>
</protein>
<dbReference type="OrthoDB" id="10640362at2759"/>
<keyword evidence="1" id="KW-1133">Transmembrane helix</keyword>
<gene>
    <name evidence="2" type="ORF">FGO68_gene1403</name>
</gene>
<sequence>MVIHVICRCLICAVKYGYLSRHFHALIMHTKLSQTLLAQMYVLAAQANYNVFNMNIEVSAVKHRQKVEEETFYFRVPQGGVKERLRGPAFYQSEQAFDIKLIDKEIKDFKDNEDPVIKDFIIDKIISKPLSDQYKLSCESLISEIQYIVRKSNPYSFAFVSLVALVHGFIPVFCRLYQGIRPFGCNSYDYAFFTLCFIQTFLLYTINYMFLVLSHTVYKQQCDIMEIMSSFLTTHNQSANKFNGLFPMINIYCPSTIFSWLKLRGCLLDFGRRYTIRIQMYILILIPFGTALYALLCIKSIANIDLSIPITLEVQSYVIFDTLLLFVNIVKILRIGTHVNSYNIKHKELLLELKQDVLQYRLKQKEKEILTKSIEWNTSNEQNNQRLLALVDTIDQVIEKLDFIHERQPVRFLGFMMTNELLQSFVTLFFTLSVAYIQSKPFA</sequence>
<keyword evidence="1" id="KW-0812">Transmembrane</keyword>